<feature type="transmembrane region" description="Helical" evidence="1">
    <location>
        <begin position="140"/>
        <end position="159"/>
    </location>
</feature>
<dbReference type="Proteomes" id="UP000249605">
    <property type="component" value="Plasmid unnamed1"/>
</dbReference>
<dbReference type="OrthoDB" id="8478872at2"/>
<sequence length="284" mass="29007">MEGEPGMKRLLSDKRAYFAVFGAIGGLISAFLYDMLGLNSAFKSWVFGTALDGLSIGALLAFGQARYLGKRFDSKSFLKALLIGGGGGMIGGFVALNLGFPLAGALGGATDAGRFLGWTLGGIAVGFAVSKAVPNLKAKTASIAGGVGGLAGCGLMYLVSSLSAGTATTGAAIGVAIALAEAAFREAWLEVTIRPKGLSLEKERTVTVSLGDRPVLFGCAGDADVRLVEMPGAKAHFANVSMEGGRIVLRDLATEKSRNLAVGEGFDISNAHVVVRAKAAMEKA</sequence>
<reference evidence="2 3" key="1">
    <citation type="submission" date="2018-06" db="EMBL/GenBank/DDBJ databases">
        <title>Complete genome sequencing of Azospirillum sp. M2T2B2.</title>
        <authorList>
            <person name="Heo J."/>
            <person name="Kim S.-J."/>
            <person name="Kwon S.-W."/>
            <person name="Anandham R."/>
        </authorList>
    </citation>
    <scope>NUCLEOTIDE SEQUENCE [LARGE SCALE GENOMIC DNA]</scope>
    <source>
        <strain evidence="2 3">M2T2B2</strain>
        <plasmid evidence="2 3">unnamed1</plasmid>
    </source>
</reference>
<proteinExistence type="predicted"/>
<protein>
    <recommendedName>
        <fullName evidence="4">YscD cytoplasmic domain-containing protein</fullName>
    </recommendedName>
</protein>
<evidence type="ECO:0000313" key="2">
    <source>
        <dbReference type="EMBL" id="AWU95274.1"/>
    </source>
</evidence>
<keyword evidence="3" id="KW-1185">Reference proteome</keyword>
<keyword evidence="1" id="KW-0812">Transmembrane</keyword>
<dbReference type="EMBL" id="CP029830">
    <property type="protein sequence ID" value="AWU95274.1"/>
    <property type="molecule type" value="Genomic_DNA"/>
</dbReference>
<name>A0A2U9S6V1_9PROT</name>
<evidence type="ECO:0000313" key="3">
    <source>
        <dbReference type="Proteomes" id="UP000249605"/>
    </source>
</evidence>
<feature type="transmembrane region" description="Helical" evidence="1">
    <location>
        <begin position="165"/>
        <end position="184"/>
    </location>
</feature>
<feature type="transmembrane region" description="Helical" evidence="1">
    <location>
        <begin position="45"/>
        <end position="68"/>
    </location>
</feature>
<dbReference type="AlphaFoldDB" id="A0A2U9S6V1"/>
<accession>A0A2U9S6V1</accession>
<keyword evidence="1" id="KW-1133">Transmembrane helix</keyword>
<evidence type="ECO:0008006" key="4">
    <source>
        <dbReference type="Google" id="ProtNLM"/>
    </source>
</evidence>
<keyword evidence="1" id="KW-0472">Membrane</keyword>
<evidence type="ECO:0000256" key="1">
    <source>
        <dbReference type="SAM" id="Phobius"/>
    </source>
</evidence>
<keyword evidence="2" id="KW-0614">Plasmid</keyword>
<feature type="transmembrane region" description="Helical" evidence="1">
    <location>
        <begin position="115"/>
        <end position="133"/>
    </location>
</feature>
<geneLocation type="plasmid" evidence="2 3">
    <name>unnamed1</name>
</geneLocation>
<feature type="transmembrane region" description="Helical" evidence="1">
    <location>
        <begin position="16"/>
        <end position="33"/>
    </location>
</feature>
<dbReference type="KEGG" id="azm:DM194_13000"/>
<organism evidence="2 3">
    <name type="scientific">Azospirillum ramasamyi</name>
    <dbReference type="NCBI Taxonomy" id="682998"/>
    <lineage>
        <taxon>Bacteria</taxon>
        <taxon>Pseudomonadati</taxon>
        <taxon>Pseudomonadota</taxon>
        <taxon>Alphaproteobacteria</taxon>
        <taxon>Rhodospirillales</taxon>
        <taxon>Azospirillaceae</taxon>
        <taxon>Azospirillum</taxon>
    </lineage>
</organism>
<feature type="transmembrane region" description="Helical" evidence="1">
    <location>
        <begin position="80"/>
        <end position="103"/>
    </location>
</feature>
<gene>
    <name evidence="2" type="ORF">DM194_13000</name>
</gene>